<evidence type="ECO:0000313" key="3">
    <source>
        <dbReference type="EMBL" id="MCM2390575.1"/>
    </source>
</evidence>
<comment type="caution">
    <text evidence="3">The sequence shown here is derived from an EMBL/GenBank/DDBJ whole genome shotgun (WGS) entry which is preliminary data.</text>
</comment>
<dbReference type="RefSeq" id="WP_250920912.1">
    <property type="nucleotide sequence ID" value="NZ_JAMQAW010000025.1"/>
</dbReference>
<feature type="region of interest" description="Disordered" evidence="1">
    <location>
        <begin position="118"/>
        <end position="141"/>
    </location>
</feature>
<evidence type="ECO:0000313" key="4">
    <source>
        <dbReference type="Proteomes" id="UP001431429"/>
    </source>
</evidence>
<accession>A0ABT0UR50</accession>
<dbReference type="Proteomes" id="UP001431429">
    <property type="component" value="Unassembled WGS sequence"/>
</dbReference>
<sequence length="312" mass="33389">MNPLSKRTLAALVLLFATAVGCAPGDRSPGQQQRPPSLREFPTLLSVDSLVLPIEPYLFTDRQVARLLQARAVLTASCMRRFGHPWPVPKSAPPDTGTRNPANTAHRYGLTDAVAASRHGYHPAPGSPQKQVKSKVAAGPTPAPAHMLVATGLNEDGTPAQQDDSGRALPRGGCLGEATAALSGSPDKIGNRELVGAINIGSYQQSQRDPRVTAVFGAWSRCMQRYGYDYADPTRAPGRSPLYQTDTAGPAEIALARRDVSCKRDTNVVGVWSAVDADYQRRVMREKKPELAAIAADIRTQLANADRVLGGH</sequence>
<dbReference type="EMBL" id="JAMQAW010000025">
    <property type="protein sequence ID" value="MCM2390575.1"/>
    <property type="molecule type" value="Genomic_DNA"/>
</dbReference>
<name>A0ABT0UR50_9ACTN</name>
<keyword evidence="2" id="KW-0732">Signal</keyword>
<dbReference type="PROSITE" id="PS51257">
    <property type="entry name" value="PROKAR_LIPOPROTEIN"/>
    <property type="match status" value="1"/>
</dbReference>
<evidence type="ECO:0000256" key="1">
    <source>
        <dbReference type="SAM" id="MobiDB-lite"/>
    </source>
</evidence>
<feature type="chain" id="PRO_5047018097" description="Lipoprotein" evidence="2">
    <location>
        <begin position="23"/>
        <end position="312"/>
    </location>
</feature>
<evidence type="ECO:0000256" key="2">
    <source>
        <dbReference type="SAM" id="SignalP"/>
    </source>
</evidence>
<feature type="signal peptide" evidence="2">
    <location>
        <begin position="1"/>
        <end position="22"/>
    </location>
</feature>
<organism evidence="3 4">
    <name type="scientific">Streptomyces albipurpureus</name>
    <dbReference type="NCBI Taxonomy" id="2897419"/>
    <lineage>
        <taxon>Bacteria</taxon>
        <taxon>Bacillati</taxon>
        <taxon>Actinomycetota</taxon>
        <taxon>Actinomycetes</taxon>
        <taxon>Kitasatosporales</taxon>
        <taxon>Streptomycetaceae</taxon>
        <taxon>Streptomyces</taxon>
    </lineage>
</organism>
<protein>
    <recommendedName>
        <fullName evidence="5">Lipoprotein</fullName>
    </recommendedName>
</protein>
<gene>
    <name evidence="3" type="ORF">NBG84_20120</name>
</gene>
<reference evidence="3" key="1">
    <citation type="submission" date="2022-06" db="EMBL/GenBank/DDBJ databases">
        <title>Genome public.</title>
        <authorList>
            <person name="Sun Q."/>
        </authorList>
    </citation>
    <scope>NUCLEOTIDE SEQUENCE</scope>
    <source>
        <strain evidence="3">CWNU-1</strain>
    </source>
</reference>
<keyword evidence="4" id="KW-1185">Reference proteome</keyword>
<evidence type="ECO:0008006" key="5">
    <source>
        <dbReference type="Google" id="ProtNLM"/>
    </source>
</evidence>
<proteinExistence type="predicted"/>